<dbReference type="RefSeq" id="XP_052749431.1">
    <property type="nucleotide sequence ID" value="XM_052893471.1"/>
</dbReference>
<evidence type="ECO:0000256" key="11">
    <source>
        <dbReference type="ARBA" id="ARBA00023049"/>
    </source>
</evidence>
<gene>
    <name evidence="19" type="primary">LOC113514893</name>
</gene>
<dbReference type="GeneID" id="113514893"/>
<keyword evidence="13" id="KW-0325">Glycoprotein</keyword>
<feature type="transmembrane region" description="Helical" evidence="15">
    <location>
        <begin position="624"/>
        <end position="648"/>
    </location>
</feature>
<evidence type="ECO:0000256" key="6">
    <source>
        <dbReference type="ARBA" id="ARBA00022723"/>
    </source>
</evidence>
<keyword evidence="18" id="KW-1185">Reference proteome</keyword>
<feature type="domain" description="Endoplasmic reticulum metallopeptidase 1-like C-terminal" evidence="17">
    <location>
        <begin position="680"/>
        <end position="913"/>
    </location>
</feature>
<keyword evidence="9" id="KW-0862">Zinc</keyword>
<evidence type="ECO:0000313" key="19">
    <source>
        <dbReference type="RefSeq" id="XP_052749431.1"/>
    </source>
</evidence>
<evidence type="ECO:0000256" key="4">
    <source>
        <dbReference type="ARBA" id="ARBA00022670"/>
    </source>
</evidence>
<keyword evidence="8" id="KW-0256">Endoplasmic reticulum</keyword>
<feature type="transmembrane region" description="Helical" evidence="15">
    <location>
        <begin position="65"/>
        <end position="84"/>
    </location>
</feature>
<comment type="similarity">
    <text evidence="3">Belongs to the peptidase M28 family.</text>
</comment>
<feature type="transmembrane region" description="Helical" evidence="15">
    <location>
        <begin position="486"/>
        <end position="509"/>
    </location>
</feature>
<dbReference type="Gene3D" id="3.40.630.10">
    <property type="entry name" value="Zn peptidases"/>
    <property type="match status" value="1"/>
</dbReference>
<evidence type="ECO:0000256" key="12">
    <source>
        <dbReference type="ARBA" id="ARBA00023136"/>
    </source>
</evidence>
<dbReference type="SUPFAM" id="SSF53187">
    <property type="entry name" value="Zn-dependent exopeptidases"/>
    <property type="match status" value="1"/>
</dbReference>
<dbReference type="InterPro" id="IPR053973">
    <property type="entry name" value="ERMP1-like_C"/>
</dbReference>
<keyword evidence="10 15" id="KW-1133">Transmembrane helix</keyword>
<dbReference type="Pfam" id="PF22248">
    <property type="entry name" value="ERMP1_C"/>
    <property type="match status" value="1"/>
</dbReference>
<comment type="subcellular location">
    <subcellularLocation>
        <location evidence="2">Endoplasmic reticulum membrane</location>
        <topology evidence="2">Multi-pass membrane protein</topology>
    </subcellularLocation>
</comment>
<dbReference type="PANTHER" id="PTHR12147:SF22">
    <property type="entry name" value="ENDOPLASMIC RETICULUM METALLOPEPTIDASE 1"/>
    <property type="match status" value="1"/>
</dbReference>
<evidence type="ECO:0000259" key="17">
    <source>
        <dbReference type="Pfam" id="PF22248"/>
    </source>
</evidence>
<keyword evidence="12 15" id="KW-0472">Membrane</keyword>
<feature type="domain" description="Peptidase M28" evidence="16">
    <location>
        <begin position="184"/>
        <end position="378"/>
    </location>
</feature>
<dbReference type="Proteomes" id="UP001652740">
    <property type="component" value="Unplaced"/>
</dbReference>
<comment type="cofactor">
    <cofactor evidence="1">
        <name>Zn(2+)</name>
        <dbReference type="ChEBI" id="CHEBI:29105"/>
    </cofactor>
</comment>
<dbReference type="PANTHER" id="PTHR12147">
    <property type="entry name" value="METALLOPEPTIDASE M28 FAMILY MEMBER"/>
    <property type="match status" value="1"/>
</dbReference>
<evidence type="ECO:0000256" key="7">
    <source>
        <dbReference type="ARBA" id="ARBA00022801"/>
    </source>
</evidence>
<evidence type="ECO:0000256" key="9">
    <source>
        <dbReference type="ARBA" id="ARBA00022833"/>
    </source>
</evidence>
<evidence type="ECO:0000259" key="16">
    <source>
        <dbReference type="Pfam" id="PF04389"/>
    </source>
</evidence>
<evidence type="ECO:0000256" key="13">
    <source>
        <dbReference type="ARBA" id="ARBA00023180"/>
    </source>
</evidence>
<sequence length="916" mass="102801">MSNLKEAEVELQELKPKRAISKNGTPEYVDVPSRDHDKDRDEKPWQRVVYEVTRKGTHLYEPVKSIPSTIIIVVLGVYLLLGYFTQLIEDNMPTPYQDADITRESSDIFSEESAWRYLYTILGDEPRVAGTEYHLNKTRDLKNMLDQIAAQSRIPIRTDWQFVTGSYLMNSSTPFLNYYHNLSNVVAVLEGESGFNSDGSTRSSILVNCHYDSVPFALGASDNVVFCAVMAETLEKMSRRARPYRHNIVFLFNGAEENPLQASHGFLQHSWSRGATVVVNLDAAGMNGKPAVFQATDLRLLRAFRRVVPRPNAQSFGEYLFQSGVIPSDTDFRIWRDFGNISGIDIAYSKWGHVYHTRYDHPSLVREGVVQCAGDMLLPLLTELADLQDLENKVEPSGAVYYDFLNLSVIAYSKPAAHAIDALIALLALLSVAYYAWLVGPRWTTVQELLYAVLGRIAAMLAGVLAVLIFVPLMVVTTIQMRYLSYPWLVVPLYWMPYLVPAVIVSHLYDRWRTSKSGLNRSIRALQAMAATRLLLGAVLVVLTCVPSLTTVRYALSFPLMFMSCAAIVSLTVVRYFRMKAWRHLVLEVALSLPGTMFAFSLVLRADAMVLPVMGRSGLDRPDYLIAAVNLALAALTCSTVSGIELLFSRRRLWITAGFVSLVCLVLMFIPFSPYSDDGPSTQRHYWFHSEIKSHDINGAVTASTTGVLVTKHDPYSSDRVLPALRDHGISLHSRTDFSEDCQRYVFCNLPLYRVSFGQYLKDALFLYTSGPAPFDPEPGIRVVGRDCLGETCTLQLNMTAAPHNMVTVWPRAGARLAAWSLAPRLQATGDVAGRPYYVMVHSEATYKGSLDTLAFNLTLVVPLSMQNGPLVDVSHHAHKIHHPKDYTTQFAELLDAMPKYFNFANFMTFRNNYVF</sequence>
<feature type="transmembrane region" description="Helical" evidence="15">
    <location>
        <begin position="585"/>
        <end position="604"/>
    </location>
</feature>
<evidence type="ECO:0000256" key="15">
    <source>
        <dbReference type="SAM" id="Phobius"/>
    </source>
</evidence>
<keyword evidence="6" id="KW-0479">Metal-binding</keyword>
<feature type="compositionally biased region" description="Basic and acidic residues" evidence="14">
    <location>
        <begin position="32"/>
        <end position="42"/>
    </location>
</feature>
<keyword evidence="7" id="KW-0378">Hydrolase</keyword>
<dbReference type="Pfam" id="PF04389">
    <property type="entry name" value="Peptidase_M28"/>
    <property type="match status" value="1"/>
</dbReference>
<evidence type="ECO:0000256" key="10">
    <source>
        <dbReference type="ARBA" id="ARBA00022989"/>
    </source>
</evidence>
<proteinExistence type="inferred from homology"/>
<feature type="transmembrane region" description="Helical" evidence="15">
    <location>
        <begin position="449"/>
        <end position="474"/>
    </location>
</feature>
<feature type="region of interest" description="Disordered" evidence="14">
    <location>
        <begin position="15"/>
        <end position="42"/>
    </location>
</feature>
<evidence type="ECO:0000256" key="14">
    <source>
        <dbReference type="SAM" id="MobiDB-lite"/>
    </source>
</evidence>
<feature type="transmembrane region" description="Helical" evidence="15">
    <location>
        <begin position="530"/>
        <end position="549"/>
    </location>
</feature>
<accession>A0ABM3MDF4</accession>
<keyword evidence="4" id="KW-0645">Protease</keyword>
<feature type="transmembrane region" description="Helical" evidence="15">
    <location>
        <begin position="653"/>
        <end position="672"/>
    </location>
</feature>
<reference evidence="19" key="1">
    <citation type="submission" date="2025-08" db="UniProtKB">
        <authorList>
            <consortium name="RefSeq"/>
        </authorList>
    </citation>
    <scope>IDENTIFICATION</scope>
    <source>
        <tissue evidence="19">Whole larvae</tissue>
    </source>
</reference>
<keyword evidence="5 15" id="KW-0812">Transmembrane</keyword>
<name>A0ABM3MDF4_GALME</name>
<dbReference type="InterPro" id="IPR048024">
    <property type="entry name" value="Fxna-like_M28_dom"/>
</dbReference>
<evidence type="ECO:0000256" key="3">
    <source>
        <dbReference type="ARBA" id="ARBA00010918"/>
    </source>
</evidence>
<evidence type="ECO:0000256" key="5">
    <source>
        <dbReference type="ARBA" id="ARBA00022692"/>
    </source>
</evidence>
<dbReference type="InterPro" id="IPR007484">
    <property type="entry name" value="Peptidase_M28"/>
</dbReference>
<evidence type="ECO:0000256" key="1">
    <source>
        <dbReference type="ARBA" id="ARBA00001947"/>
    </source>
</evidence>
<feature type="transmembrane region" description="Helical" evidence="15">
    <location>
        <begin position="416"/>
        <end position="437"/>
    </location>
</feature>
<organism evidence="18 19">
    <name type="scientific">Galleria mellonella</name>
    <name type="common">Greater wax moth</name>
    <dbReference type="NCBI Taxonomy" id="7137"/>
    <lineage>
        <taxon>Eukaryota</taxon>
        <taxon>Metazoa</taxon>
        <taxon>Ecdysozoa</taxon>
        <taxon>Arthropoda</taxon>
        <taxon>Hexapoda</taxon>
        <taxon>Insecta</taxon>
        <taxon>Pterygota</taxon>
        <taxon>Neoptera</taxon>
        <taxon>Endopterygota</taxon>
        <taxon>Lepidoptera</taxon>
        <taxon>Glossata</taxon>
        <taxon>Ditrysia</taxon>
        <taxon>Pyraloidea</taxon>
        <taxon>Pyralidae</taxon>
        <taxon>Galleriinae</taxon>
        <taxon>Galleria</taxon>
    </lineage>
</organism>
<dbReference type="CDD" id="cd03875">
    <property type="entry name" value="M28_Fxna_like"/>
    <property type="match status" value="1"/>
</dbReference>
<evidence type="ECO:0000313" key="18">
    <source>
        <dbReference type="Proteomes" id="UP001652740"/>
    </source>
</evidence>
<evidence type="ECO:0000256" key="2">
    <source>
        <dbReference type="ARBA" id="ARBA00004477"/>
    </source>
</evidence>
<keyword evidence="11" id="KW-0482">Metalloprotease</keyword>
<protein>
    <submittedName>
        <fullName evidence="19">Endoplasmic reticulum metallopeptidase 1-like isoform X1</fullName>
    </submittedName>
</protein>
<evidence type="ECO:0000256" key="8">
    <source>
        <dbReference type="ARBA" id="ARBA00022824"/>
    </source>
</evidence>
<feature type="transmembrane region" description="Helical" evidence="15">
    <location>
        <begin position="555"/>
        <end position="573"/>
    </location>
</feature>
<dbReference type="InterPro" id="IPR045175">
    <property type="entry name" value="M28_fam"/>
</dbReference>